<proteinExistence type="predicted"/>
<reference evidence="2" key="1">
    <citation type="submission" date="2019-09" db="EMBL/GenBank/DDBJ databases">
        <title>Comparative genomic analysis of Lactobacillus helveticus.</title>
        <authorList>
            <person name="Zhang H."/>
            <person name="Chen Y."/>
            <person name="Zhong Z."/>
        </authorList>
    </citation>
    <scope>NUCLEOTIDE SEQUENCE</scope>
    <source>
        <strain evidence="2">IMAU50013</strain>
    </source>
</reference>
<keyword evidence="1" id="KW-0472">Membrane</keyword>
<dbReference type="Proteomes" id="UP000601587">
    <property type="component" value="Unassembled WGS sequence"/>
</dbReference>
<protein>
    <submittedName>
        <fullName evidence="2">Uncharacterized protein</fullName>
    </submittedName>
</protein>
<dbReference type="AlphaFoldDB" id="A0A9Q5BZH7"/>
<comment type="caution">
    <text evidence="2">The sequence shown here is derived from an EMBL/GenBank/DDBJ whole genome shotgun (WGS) entry which is preliminary data.</text>
</comment>
<keyword evidence="1" id="KW-1133">Transmembrane helix</keyword>
<gene>
    <name evidence="2" type="ORF">IMAU50013_00133</name>
</gene>
<sequence>MTIKELYRVNPLRFILAAVSYVLIPLSAIGQSYLLMYEVTALSNRNLQLWLLLTVAELLISY</sequence>
<evidence type="ECO:0000313" key="2">
    <source>
        <dbReference type="EMBL" id="NRN90608.1"/>
    </source>
</evidence>
<name>A0A9Q5BZH7_LACHE</name>
<keyword evidence="1" id="KW-0812">Transmembrane</keyword>
<evidence type="ECO:0000313" key="3">
    <source>
        <dbReference type="Proteomes" id="UP000601587"/>
    </source>
</evidence>
<evidence type="ECO:0000256" key="1">
    <source>
        <dbReference type="SAM" id="Phobius"/>
    </source>
</evidence>
<dbReference type="EMBL" id="WCGB01000001">
    <property type="protein sequence ID" value="NRN90608.1"/>
    <property type="molecule type" value="Genomic_DNA"/>
</dbReference>
<feature type="transmembrane region" description="Helical" evidence="1">
    <location>
        <begin position="12"/>
        <end position="34"/>
    </location>
</feature>
<organism evidence="2 3">
    <name type="scientific">Lactobacillus helveticus</name>
    <name type="common">Lactobacillus suntoryeus</name>
    <dbReference type="NCBI Taxonomy" id="1587"/>
    <lineage>
        <taxon>Bacteria</taxon>
        <taxon>Bacillati</taxon>
        <taxon>Bacillota</taxon>
        <taxon>Bacilli</taxon>
        <taxon>Lactobacillales</taxon>
        <taxon>Lactobacillaceae</taxon>
        <taxon>Lactobacillus</taxon>
    </lineage>
</organism>
<accession>A0A9Q5BZH7</accession>